<evidence type="ECO:0000313" key="6">
    <source>
        <dbReference type="EnsemblMetazoa" id="Aqu2.1.42763_001"/>
    </source>
</evidence>
<dbReference type="PROSITE" id="PS50294">
    <property type="entry name" value="WD_REPEATS_REGION"/>
    <property type="match status" value="6"/>
</dbReference>
<dbReference type="InParanoid" id="A0A1X7VTL5"/>
<feature type="repeat" description="WD" evidence="3">
    <location>
        <begin position="956"/>
        <end position="990"/>
    </location>
</feature>
<feature type="compositionally biased region" description="Polar residues" evidence="4">
    <location>
        <begin position="467"/>
        <end position="478"/>
    </location>
</feature>
<dbReference type="GO" id="GO:0005737">
    <property type="term" value="C:cytoplasm"/>
    <property type="evidence" value="ECO:0007669"/>
    <property type="project" value="TreeGrafter"/>
</dbReference>
<dbReference type="AlphaFoldDB" id="A0A1X7VTL5"/>
<feature type="compositionally biased region" description="Basic and acidic residues" evidence="4">
    <location>
        <begin position="443"/>
        <end position="466"/>
    </location>
</feature>
<name>A0A1X7VTL5_AMPQE</name>
<dbReference type="InterPro" id="IPR015943">
    <property type="entry name" value="WD40/YVTN_repeat-like_dom_sf"/>
</dbReference>
<dbReference type="SUPFAM" id="SSF81383">
    <property type="entry name" value="F-box domain"/>
    <property type="match status" value="1"/>
</dbReference>
<dbReference type="CDD" id="cd00200">
    <property type="entry name" value="WD40"/>
    <property type="match status" value="1"/>
</dbReference>
<feature type="domain" description="F-box" evidence="5">
    <location>
        <begin position="603"/>
        <end position="649"/>
    </location>
</feature>
<feature type="repeat" description="WD" evidence="3">
    <location>
        <begin position="916"/>
        <end position="955"/>
    </location>
</feature>
<dbReference type="eggNOG" id="KOG0274">
    <property type="taxonomic scope" value="Eukaryota"/>
</dbReference>
<dbReference type="PROSITE" id="PS50181">
    <property type="entry name" value="FBOX"/>
    <property type="match status" value="1"/>
</dbReference>
<dbReference type="PANTHER" id="PTHR19849:SF1">
    <property type="entry name" value="F-BOX_WD REPEAT-CONTAINING PROTEIN 7"/>
    <property type="match status" value="1"/>
</dbReference>
<dbReference type="GO" id="GO:0010992">
    <property type="term" value="P:ubiquitin recycling"/>
    <property type="evidence" value="ECO:0007669"/>
    <property type="project" value="TreeGrafter"/>
</dbReference>
<dbReference type="Pfam" id="PF00400">
    <property type="entry name" value="WD40"/>
    <property type="match status" value="6"/>
</dbReference>
<dbReference type="SMART" id="SM00320">
    <property type="entry name" value="WD40"/>
    <property type="match status" value="7"/>
</dbReference>
<feature type="region of interest" description="Disordered" evidence="4">
    <location>
        <begin position="325"/>
        <end position="359"/>
    </location>
</feature>
<feature type="repeat" description="WD" evidence="3">
    <location>
        <begin position="872"/>
        <end position="902"/>
    </location>
</feature>
<evidence type="ECO:0000256" key="1">
    <source>
        <dbReference type="ARBA" id="ARBA00022574"/>
    </source>
</evidence>
<dbReference type="Proteomes" id="UP000007879">
    <property type="component" value="Unassembled WGS sequence"/>
</dbReference>
<dbReference type="InterPro" id="IPR001810">
    <property type="entry name" value="F-box_dom"/>
</dbReference>
<feature type="region of interest" description="Disordered" evidence="4">
    <location>
        <begin position="236"/>
        <end position="260"/>
    </location>
</feature>
<dbReference type="FunFam" id="2.130.10.10:FF:000715">
    <property type="entry name" value="F-box protein MET30"/>
    <property type="match status" value="1"/>
</dbReference>
<dbReference type="Pfam" id="PF12937">
    <property type="entry name" value="F-box-like"/>
    <property type="match status" value="1"/>
</dbReference>
<feature type="repeat" description="WD" evidence="3">
    <location>
        <begin position="703"/>
        <end position="742"/>
    </location>
</feature>
<dbReference type="PRINTS" id="PR00320">
    <property type="entry name" value="GPROTEINBRPT"/>
</dbReference>
<dbReference type="SUPFAM" id="SSF50978">
    <property type="entry name" value="WD40 repeat-like"/>
    <property type="match status" value="1"/>
</dbReference>
<dbReference type="OrthoDB" id="19711at2759"/>
<dbReference type="InterPro" id="IPR036322">
    <property type="entry name" value="WD40_repeat_dom_sf"/>
</dbReference>
<sequence>MASSSEEDNATVSGLTDFSRFCPADKIMEKQAGKDLEEEEIKPVRYRPKGTTWFSRIGKSSSLTSVDTTNLVDEGGKGEKKLRKYQKFQNKSRNSLPEETILPALLQEDKADRHNASPIDVPMSHLQSLQKELEALKGCVSKQRAIFSPSHSPDLCGLEEEAYPKPHPPPLVVDEPFNIFSESSSDNVIFPLEEYCVQVEPFYPTSEEPLQNGRDPMSFAENRLERQGSLEYDHLENQEEEGERVEPQENGVSPPKSDSGSYFVAVQFSEEENKDVKTSTLATNDEVVPSRKNSVISVHDVISKQPQQSLPPPFLTLQHGKPSPINARPSRMSSSIPGRLNSPSLSRITSPSHTSYLPNQQWSSTSQLVRTEACHCPSCCSCGSSLRRFTGKDGRGSSGHTRQASYDFLSRGGPAFYSCPLKRYNKSLQLVHQPQVSPLVLDRAIHRSEESGERRDNEERRTREESLTNTVSINSFTSHDGGANNHASSDVASVLEGDSDTQSLWSVPSIHSTCSFSGPPHLHLPSVPPPCCDRSHISYNNGVDVNVFKERLDLISQWFNEFSDTQRNNLLQKILEQCNCSQMHLLSLQMEPILHQGCPHNCQDLLSWLPPNISLHILSFLDPVSLCRVSQVSKSWHLLASDTKLWKDLCLSPIWQPGSACLSKLINNFTNNSDGVVQWRSMFIEMYRLRRNWLKGFCTVRTFEGHSQGISCVQFDDTRIVSGSWDKTIKVWNRRTNTAWAALTLAGHSGTVRCLHLHGNRLVSGSSDRTIKVWDLATNNVGWIGAACRATMVGHLHTVRCLQADDDKVVSGSYDHTLKVWDLKTGQCNMTLRGHTDAVLCLQFDKTKVISGSKDTTIKLWRLYDGQCRLSLYGHEGAVTCLQFDDSRIVSGALDRLIKIWDFTGHCLHTMDWIKSEGHTGVVRHLQADSWKIISAADDKTLKVWSVQSGERLLTLKSHTDGVTCLQFNDQVIVSGSYDKSVKLWDFSVC</sequence>
<gene>
    <name evidence="6" type="primary">100635132</name>
</gene>
<keyword evidence="2" id="KW-0677">Repeat</keyword>
<dbReference type="PROSITE" id="PS50082">
    <property type="entry name" value="WD_REPEATS_2"/>
    <property type="match status" value="7"/>
</dbReference>
<proteinExistence type="predicted"/>
<organism evidence="6">
    <name type="scientific">Amphimedon queenslandica</name>
    <name type="common">Sponge</name>
    <dbReference type="NCBI Taxonomy" id="400682"/>
    <lineage>
        <taxon>Eukaryota</taxon>
        <taxon>Metazoa</taxon>
        <taxon>Porifera</taxon>
        <taxon>Demospongiae</taxon>
        <taxon>Heteroscleromorpha</taxon>
        <taxon>Haplosclerida</taxon>
        <taxon>Niphatidae</taxon>
        <taxon>Amphimedon</taxon>
    </lineage>
</organism>
<evidence type="ECO:0000313" key="7">
    <source>
        <dbReference type="Proteomes" id="UP000007879"/>
    </source>
</evidence>
<dbReference type="FunFam" id="2.130.10.10:FF:001203">
    <property type="entry name" value="F-box/WD repeat-containing protein 1A"/>
    <property type="match status" value="1"/>
</dbReference>
<keyword evidence="7" id="KW-1185">Reference proteome</keyword>
<dbReference type="EnsemblMetazoa" id="Aqu2.1.42763_001">
    <property type="protein sequence ID" value="Aqu2.1.42763_001"/>
    <property type="gene ID" value="Aqu2.1.42763"/>
</dbReference>
<accession>A0A1X7VTL5</accession>
<dbReference type="KEGG" id="aqu:100635132"/>
<dbReference type="GO" id="GO:0043161">
    <property type="term" value="P:proteasome-mediated ubiquitin-dependent protein catabolic process"/>
    <property type="evidence" value="ECO:0007669"/>
    <property type="project" value="TreeGrafter"/>
</dbReference>
<dbReference type="SMART" id="SM00256">
    <property type="entry name" value="FBOX"/>
    <property type="match status" value="1"/>
</dbReference>
<dbReference type="InterPro" id="IPR019775">
    <property type="entry name" value="WD40_repeat_CS"/>
</dbReference>
<keyword evidence="1 3" id="KW-0853">WD repeat</keyword>
<feature type="repeat" description="WD" evidence="3">
    <location>
        <begin position="832"/>
        <end position="871"/>
    </location>
</feature>
<evidence type="ECO:0000256" key="3">
    <source>
        <dbReference type="PROSITE-ProRule" id="PRU00221"/>
    </source>
</evidence>
<evidence type="ECO:0000256" key="4">
    <source>
        <dbReference type="SAM" id="MobiDB-lite"/>
    </source>
</evidence>
<dbReference type="Gene3D" id="2.130.10.10">
    <property type="entry name" value="YVTN repeat-like/Quinoprotein amine dehydrogenase"/>
    <property type="match status" value="3"/>
</dbReference>
<dbReference type="STRING" id="400682.A0A1X7VTL5"/>
<reference evidence="6" key="2">
    <citation type="submission" date="2017-05" db="UniProtKB">
        <authorList>
            <consortium name="EnsemblMetazoa"/>
        </authorList>
    </citation>
    <scope>IDENTIFICATION</scope>
</reference>
<feature type="repeat" description="WD" evidence="3">
    <location>
        <begin position="792"/>
        <end position="831"/>
    </location>
</feature>
<evidence type="ECO:0000256" key="2">
    <source>
        <dbReference type="ARBA" id="ARBA00022737"/>
    </source>
</evidence>
<feature type="compositionally biased region" description="Polar residues" evidence="4">
    <location>
        <begin position="331"/>
        <end position="359"/>
    </location>
</feature>
<reference evidence="7" key="1">
    <citation type="journal article" date="2010" name="Nature">
        <title>The Amphimedon queenslandica genome and the evolution of animal complexity.</title>
        <authorList>
            <person name="Srivastava M."/>
            <person name="Simakov O."/>
            <person name="Chapman J."/>
            <person name="Fahey B."/>
            <person name="Gauthier M.E."/>
            <person name="Mitros T."/>
            <person name="Richards G.S."/>
            <person name="Conaco C."/>
            <person name="Dacre M."/>
            <person name="Hellsten U."/>
            <person name="Larroux C."/>
            <person name="Putnam N.H."/>
            <person name="Stanke M."/>
            <person name="Adamska M."/>
            <person name="Darling A."/>
            <person name="Degnan S.M."/>
            <person name="Oakley T.H."/>
            <person name="Plachetzki D.C."/>
            <person name="Zhai Y."/>
            <person name="Adamski M."/>
            <person name="Calcino A."/>
            <person name="Cummins S.F."/>
            <person name="Goodstein D.M."/>
            <person name="Harris C."/>
            <person name="Jackson D.J."/>
            <person name="Leys S.P."/>
            <person name="Shu S."/>
            <person name="Woodcroft B.J."/>
            <person name="Vervoort M."/>
            <person name="Kosik K.S."/>
            <person name="Manning G."/>
            <person name="Degnan B.M."/>
            <person name="Rokhsar D.S."/>
        </authorList>
    </citation>
    <scope>NUCLEOTIDE SEQUENCE [LARGE SCALE GENOMIC DNA]</scope>
</reference>
<evidence type="ECO:0000259" key="5">
    <source>
        <dbReference type="PROSITE" id="PS50181"/>
    </source>
</evidence>
<dbReference type="InterPro" id="IPR020472">
    <property type="entry name" value="WD40_PAC1"/>
</dbReference>
<feature type="region of interest" description="Disordered" evidence="4">
    <location>
        <begin position="442"/>
        <end position="488"/>
    </location>
</feature>
<dbReference type="PROSITE" id="PS00678">
    <property type="entry name" value="WD_REPEATS_1"/>
    <property type="match status" value="3"/>
</dbReference>
<dbReference type="PANTHER" id="PTHR19849">
    <property type="entry name" value="PHOSPHOLIPASE A-2-ACTIVATING PROTEIN"/>
    <property type="match status" value="1"/>
</dbReference>
<dbReference type="GO" id="GO:0043130">
    <property type="term" value="F:ubiquitin binding"/>
    <property type="evidence" value="ECO:0007669"/>
    <property type="project" value="TreeGrafter"/>
</dbReference>
<protein>
    <recommendedName>
        <fullName evidence="5">F-box domain-containing protein</fullName>
    </recommendedName>
</protein>
<dbReference type="GO" id="GO:0005634">
    <property type="term" value="C:nucleus"/>
    <property type="evidence" value="ECO:0007669"/>
    <property type="project" value="TreeGrafter"/>
</dbReference>
<dbReference type="Gene3D" id="1.20.1280.50">
    <property type="match status" value="1"/>
</dbReference>
<dbReference type="InterPro" id="IPR001680">
    <property type="entry name" value="WD40_rpt"/>
</dbReference>
<feature type="repeat" description="WD" evidence="3">
    <location>
        <begin position="745"/>
        <end position="778"/>
    </location>
</feature>
<dbReference type="EnsemblMetazoa" id="XM_020000616.1">
    <property type="protein sequence ID" value="XP_019856175.1"/>
    <property type="gene ID" value="LOC100635132"/>
</dbReference>
<dbReference type="InterPro" id="IPR036047">
    <property type="entry name" value="F-box-like_dom_sf"/>
</dbReference>